<evidence type="ECO:0000259" key="5">
    <source>
        <dbReference type="PROSITE" id="PS50931"/>
    </source>
</evidence>
<dbReference type="AlphaFoldDB" id="A0A2N5DW37"/>
<reference evidence="6 7" key="1">
    <citation type="submission" date="2017-12" db="EMBL/GenBank/DDBJ databases">
        <title>Characterization of six clinical isolates of Enterochimera gen. nov., a novel genus of the Yersiniaciae family and the three species Enterochimera arupensis sp. nov., Enterochimera coloradensis sp. nov, and Enterochimera californica sp. nov.</title>
        <authorList>
            <person name="Rossi A."/>
            <person name="Fisher M."/>
        </authorList>
    </citation>
    <scope>NUCLEOTIDE SEQUENCE [LARGE SCALE GENOMIC DNA]</scope>
    <source>
        <strain evidence="7">2016-Iso4</strain>
    </source>
</reference>
<accession>A0A2N5DW37</accession>
<dbReference type="Pfam" id="PF03466">
    <property type="entry name" value="LysR_substrate"/>
    <property type="match status" value="1"/>
</dbReference>
<dbReference type="PRINTS" id="PR00039">
    <property type="entry name" value="HTHLYSR"/>
</dbReference>
<dbReference type="InterPro" id="IPR005119">
    <property type="entry name" value="LysR_subst-bd"/>
</dbReference>
<dbReference type="InterPro" id="IPR036390">
    <property type="entry name" value="WH_DNA-bd_sf"/>
</dbReference>
<keyword evidence="4" id="KW-0804">Transcription</keyword>
<evidence type="ECO:0000256" key="4">
    <source>
        <dbReference type="ARBA" id="ARBA00023163"/>
    </source>
</evidence>
<proteinExistence type="inferred from homology"/>
<evidence type="ECO:0000256" key="3">
    <source>
        <dbReference type="ARBA" id="ARBA00023125"/>
    </source>
</evidence>
<dbReference type="InterPro" id="IPR000847">
    <property type="entry name" value="LysR_HTH_N"/>
</dbReference>
<dbReference type="PROSITE" id="PS50931">
    <property type="entry name" value="HTH_LYSR"/>
    <property type="match status" value="1"/>
</dbReference>
<feature type="domain" description="HTH lysR-type" evidence="5">
    <location>
        <begin position="12"/>
        <end position="69"/>
    </location>
</feature>
<dbReference type="Proteomes" id="UP000234503">
    <property type="component" value="Unassembled WGS sequence"/>
</dbReference>
<dbReference type="RefSeq" id="WP_101826382.1">
    <property type="nucleotide sequence ID" value="NZ_PJZH01000024.1"/>
</dbReference>
<keyword evidence="7" id="KW-1185">Reference proteome</keyword>
<evidence type="ECO:0000313" key="6">
    <source>
        <dbReference type="EMBL" id="PLR31347.1"/>
    </source>
</evidence>
<dbReference type="CDD" id="cd08432">
    <property type="entry name" value="PBP2_GcdR_TrpI_HvrB_AmpR_like"/>
    <property type="match status" value="1"/>
</dbReference>
<dbReference type="SUPFAM" id="SSF53850">
    <property type="entry name" value="Periplasmic binding protein-like II"/>
    <property type="match status" value="1"/>
</dbReference>
<dbReference type="InterPro" id="IPR036388">
    <property type="entry name" value="WH-like_DNA-bd_sf"/>
</dbReference>
<keyword evidence="3" id="KW-0238">DNA-binding</keyword>
<keyword evidence="2" id="KW-0805">Transcription regulation</keyword>
<dbReference type="PANTHER" id="PTHR30537">
    <property type="entry name" value="HTH-TYPE TRANSCRIPTIONAL REGULATOR"/>
    <property type="match status" value="1"/>
</dbReference>
<comment type="similarity">
    <text evidence="1">Belongs to the LysR transcriptional regulatory family.</text>
</comment>
<dbReference type="Gene3D" id="3.40.190.10">
    <property type="entry name" value="Periplasmic binding protein-like II"/>
    <property type="match status" value="2"/>
</dbReference>
<evidence type="ECO:0000313" key="7">
    <source>
        <dbReference type="Proteomes" id="UP000234503"/>
    </source>
</evidence>
<dbReference type="Pfam" id="PF00126">
    <property type="entry name" value="HTH_1"/>
    <property type="match status" value="1"/>
</dbReference>
<dbReference type="SUPFAM" id="SSF46785">
    <property type="entry name" value="Winged helix' DNA-binding domain"/>
    <property type="match status" value="1"/>
</dbReference>
<dbReference type="PANTHER" id="PTHR30537:SF58">
    <property type="entry name" value="HTH-TYPE TRANSCRIPTIONAL REGULATOR PERR"/>
    <property type="match status" value="1"/>
</dbReference>
<dbReference type="GO" id="GO:0043565">
    <property type="term" value="F:sequence-specific DNA binding"/>
    <property type="evidence" value="ECO:0007669"/>
    <property type="project" value="TreeGrafter"/>
</dbReference>
<evidence type="ECO:0000256" key="2">
    <source>
        <dbReference type="ARBA" id="ARBA00023015"/>
    </source>
</evidence>
<dbReference type="GO" id="GO:0006351">
    <property type="term" value="P:DNA-templated transcription"/>
    <property type="evidence" value="ECO:0007669"/>
    <property type="project" value="TreeGrafter"/>
</dbReference>
<gene>
    <name evidence="6" type="ORF">CYR32_17205</name>
</gene>
<dbReference type="Gene3D" id="1.10.10.10">
    <property type="entry name" value="Winged helix-like DNA-binding domain superfamily/Winged helix DNA-binding domain"/>
    <property type="match status" value="1"/>
</dbReference>
<sequence>MPANDKKNLPLPSLRNIQSFLEVANALSINAAAEHLNITPSAVSHQIASLEKFIGKKLFIRSGKGVILTKTAEKYLKEVSGAMSIIGRATDQVINDINQETLRVHSSPSFGLIWLMKRLGAFREQHPEITINLSCSYENLQFSRDNIDIDIRHGIPDWDAYRVMTIKNDRVTVLASPDYLRQHPLATPHDLLGCELIHSTSTLLNWDKWFEYHNIPRYALPYGLSFDRSYMSFEAAKMGLGVILESAMLSQGYVRDGLLVPVFGQDFSLPVNAHHLVMPHSNERSAKVRTFIDWVEAELQEGGFRL</sequence>
<protein>
    <submittedName>
        <fullName evidence="6">LysR family transcriptional regulator</fullName>
    </submittedName>
</protein>
<dbReference type="InterPro" id="IPR058163">
    <property type="entry name" value="LysR-type_TF_proteobact-type"/>
</dbReference>
<dbReference type="GO" id="GO:0003700">
    <property type="term" value="F:DNA-binding transcription factor activity"/>
    <property type="evidence" value="ECO:0007669"/>
    <property type="project" value="InterPro"/>
</dbReference>
<dbReference type="EMBL" id="PJZH01000024">
    <property type="protein sequence ID" value="PLR31347.1"/>
    <property type="molecule type" value="Genomic_DNA"/>
</dbReference>
<comment type="caution">
    <text evidence="6">The sequence shown here is derived from an EMBL/GenBank/DDBJ whole genome shotgun (WGS) entry which is preliminary data.</text>
</comment>
<evidence type="ECO:0000256" key="1">
    <source>
        <dbReference type="ARBA" id="ARBA00009437"/>
    </source>
</evidence>
<dbReference type="OrthoDB" id="5526340at2"/>
<organism evidence="6 7">
    <name type="scientific">Chimaeribacter coloradensis</name>
    <dbReference type="NCBI Taxonomy" id="2060068"/>
    <lineage>
        <taxon>Bacteria</taxon>
        <taxon>Pseudomonadati</taxon>
        <taxon>Pseudomonadota</taxon>
        <taxon>Gammaproteobacteria</taxon>
        <taxon>Enterobacterales</taxon>
        <taxon>Yersiniaceae</taxon>
        <taxon>Chimaeribacter</taxon>
    </lineage>
</organism>
<name>A0A2N5DW37_9GAMM</name>